<comment type="caution">
    <text evidence="4">The sequence shown here is derived from an EMBL/GenBank/DDBJ whole genome shotgun (WGS) entry which is preliminary data.</text>
</comment>
<keyword evidence="2" id="KW-0067">ATP-binding</keyword>
<dbReference type="InterPro" id="IPR002197">
    <property type="entry name" value="HTH_Fis"/>
</dbReference>
<dbReference type="SUPFAM" id="SSF46689">
    <property type="entry name" value="Homeodomain-like"/>
    <property type="match status" value="1"/>
</dbReference>
<dbReference type="Gene3D" id="1.10.8.60">
    <property type="match status" value="1"/>
</dbReference>
<dbReference type="InterPro" id="IPR029016">
    <property type="entry name" value="GAF-like_dom_sf"/>
</dbReference>
<dbReference type="EMBL" id="JBIRYO010000027">
    <property type="protein sequence ID" value="MFI2477693.1"/>
    <property type="molecule type" value="Genomic_DNA"/>
</dbReference>
<dbReference type="InterPro" id="IPR027417">
    <property type="entry name" value="P-loop_NTPase"/>
</dbReference>
<evidence type="ECO:0000313" key="4">
    <source>
        <dbReference type="EMBL" id="MFI2477693.1"/>
    </source>
</evidence>
<dbReference type="Gene3D" id="3.30.450.40">
    <property type="match status" value="1"/>
</dbReference>
<evidence type="ECO:0000256" key="2">
    <source>
        <dbReference type="ARBA" id="ARBA00022840"/>
    </source>
</evidence>
<dbReference type="InterPro" id="IPR002078">
    <property type="entry name" value="Sigma_54_int"/>
</dbReference>
<keyword evidence="5" id="KW-1185">Reference proteome</keyword>
<dbReference type="Gene3D" id="1.10.10.60">
    <property type="entry name" value="Homeodomain-like"/>
    <property type="match status" value="1"/>
</dbReference>
<protein>
    <submittedName>
        <fullName evidence="4">Sigma-54-dependent Fis family transcriptional regulator</fullName>
    </submittedName>
</protein>
<dbReference type="PANTHER" id="PTHR32071:SF122">
    <property type="entry name" value="SIGMA FACTOR"/>
    <property type="match status" value="1"/>
</dbReference>
<dbReference type="SUPFAM" id="SSF52540">
    <property type="entry name" value="P-loop containing nucleoside triphosphate hydrolases"/>
    <property type="match status" value="1"/>
</dbReference>
<dbReference type="PROSITE" id="PS50045">
    <property type="entry name" value="SIGMA54_INTERACT_4"/>
    <property type="match status" value="1"/>
</dbReference>
<dbReference type="RefSeq" id="WP_357405472.1">
    <property type="nucleotide sequence ID" value="NZ_JBEYCD010000006.1"/>
</dbReference>
<organism evidence="4 5">
    <name type="scientific">Nocardia xishanensis</name>
    <dbReference type="NCBI Taxonomy" id="238964"/>
    <lineage>
        <taxon>Bacteria</taxon>
        <taxon>Bacillati</taxon>
        <taxon>Actinomycetota</taxon>
        <taxon>Actinomycetes</taxon>
        <taxon>Mycobacteriales</taxon>
        <taxon>Nocardiaceae</taxon>
        <taxon>Nocardia</taxon>
    </lineage>
</organism>
<sequence length="543" mass="59168">MTRPEIELSWKRSKLSGVEPEFSGFADLPVVEFDPAGRLVEAAAPVLDRMAGALAGTAFSLLLADRDCRLVYRWFDDPRFESALETLGIRDGASMAEEKIGTNALGTAIETRQGIVVHGAEHYIEPFKAFTCYGHPIRHPVTRRLEGVLDITGSSPAMNPLLAPFLMRAAEDIEQRLLDQAKASERALLAAFQSVSRQRRAVAAVGDDIILSNKSALDLLSPADYAVLRMLTDDLDRGARSTDLTLDSGVVVRAHLARIAGAGGGTLFHFAPIESRSARPVRLTPRRDIETTMRTGPVLIAGARGTGRSTEARRLAREDMVEFRDCADIAVEGEQPWVKRLRERLGQPIGTLCVENIDLLPEPPVGILTDAISAGHGPRLILTSSPLSELAGAHAALAAVCLHRVEMPLLRNRGPELAAMAERIVRELDPTARIRLLPSVIEVLAAQPWPGNLHELKAVLAHVVQRRHEGDVTVGDLPAPYRVASRVRRLSGRERAELDAIIEALRRHNGNKLKAARDLGISRTTLYARLKALRITDGGLSIS</sequence>
<dbReference type="PANTHER" id="PTHR32071">
    <property type="entry name" value="TRANSCRIPTIONAL REGULATORY PROTEIN"/>
    <property type="match status" value="1"/>
</dbReference>
<dbReference type="Proteomes" id="UP001611415">
    <property type="component" value="Unassembled WGS sequence"/>
</dbReference>
<dbReference type="Pfam" id="PF02954">
    <property type="entry name" value="HTH_8"/>
    <property type="match status" value="1"/>
</dbReference>
<reference evidence="4 5" key="1">
    <citation type="submission" date="2024-10" db="EMBL/GenBank/DDBJ databases">
        <title>The Natural Products Discovery Center: Release of the First 8490 Sequenced Strains for Exploring Actinobacteria Biosynthetic Diversity.</title>
        <authorList>
            <person name="Kalkreuter E."/>
            <person name="Kautsar S.A."/>
            <person name="Yang D."/>
            <person name="Bader C.D."/>
            <person name="Teijaro C.N."/>
            <person name="Fluegel L."/>
            <person name="Davis C.M."/>
            <person name="Simpson J.R."/>
            <person name="Lauterbach L."/>
            <person name="Steele A.D."/>
            <person name="Gui C."/>
            <person name="Meng S."/>
            <person name="Li G."/>
            <person name="Viehrig K."/>
            <person name="Ye F."/>
            <person name="Su P."/>
            <person name="Kiefer A.F."/>
            <person name="Nichols A."/>
            <person name="Cepeda A.J."/>
            <person name="Yan W."/>
            <person name="Fan B."/>
            <person name="Jiang Y."/>
            <person name="Adhikari A."/>
            <person name="Zheng C.-J."/>
            <person name="Schuster L."/>
            <person name="Cowan T.M."/>
            <person name="Smanski M.J."/>
            <person name="Chevrette M.G."/>
            <person name="De Carvalho L.P.S."/>
            <person name="Shen B."/>
        </authorList>
    </citation>
    <scope>NUCLEOTIDE SEQUENCE [LARGE SCALE GENOMIC DNA]</scope>
    <source>
        <strain evidence="4 5">NPDC019275</strain>
    </source>
</reference>
<evidence type="ECO:0000313" key="5">
    <source>
        <dbReference type="Proteomes" id="UP001611415"/>
    </source>
</evidence>
<evidence type="ECO:0000259" key="3">
    <source>
        <dbReference type="PROSITE" id="PS50045"/>
    </source>
</evidence>
<dbReference type="InterPro" id="IPR009057">
    <property type="entry name" value="Homeodomain-like_sf"/>
</dbReference>
<keyword evidence="1" id="KW-0547">Nucleotide-binding</keyword>
<dbReference type="PRINTS" id="PR01590">
    <property type="entry name" value="HTHFIS"/>
</dbReference>
<evidence type="ECO:0000256" key="1">
    <source>
        <dbReference type="ARBA" id="ARBA00022741"/>
    </source>
</evidence>
<feature type="domain" description="Sigma-54 factor interaction" evidence="3">
    <location>
        <begin position="405"/>
        <end position="465"/>
    </location>
</feature>
<name>A0ABW7X983_9NOCA</name>
<accession>A0ABW7X983</accession>
<proteinExistence type="predicted"/>
<gene>
    <name evidence="4" type="ORF">ACH49W_30340</name>
</gene>